<dbReference type="OrthoDB" id="7363068at2"/>
<keyword evidence="5" id="KW-0012">Acyltransferase</keyword>
<gene>
    <name evidence="5" type="ORF">LK12_23150</name>
</gene>
<dbReference type="RefSeq" id="WP_039290464.1">
    <property type="nucleotide sequence ID" value="NZ_JTDI01000011.1"/>
</dbReference>
<dbReference type="InterPro" id="IPR000089">
    <property type="entry name" value="Biotin_lipoyl"/>
</dbReference>
<sequence length="76" mass="7930">MSTTLTIPKLEMGMTEGTLVEWLVEDGVQVAEGDPIYTLETGKAAQEIAAPASGTLRQSAAAGEEYDVGTEIGTID</sequence>
<dbReference type="PROSITE" id="PS50968">
    <property type="entry name" value="BIOTINYL_LIPOYL"/>
    <property type="match status" value="1"/>
</dbReference>
<feature type="domain" description="Lipoyl-binding" evidence="4">
    <location>
        <begin position="2"/>
        <end position="76"/>
    </location>
</feature>
<dbReference type="InterPro" id="IPR011053">
    <property type="entry name" value="Single_hybrid_motif"/>
</dbReference>
<evidence type="ECO:0000256" key="3">
    <source>
        <dbReference type="SAM" id="MobiDB-lite"/>
    </source>
</evidence>
<dbReference type="AlphaFoldDB" id="A0A0B1ZI11"/>
<dbReference type="STRING" id="1348853.LK12_23150"/>
<dbReference type="SUPFAM" id="SSF51230">
    <property type="entry name" value="Single hybrid motif"/>
    <property type="match status" value="1"/>
</dbReference>
<comment type="cofactor">
    <cofactor evidence="1">
        <name>(R)-lipoate</name>
        <dbReference type="ChEBI" id="CHEBI:83088"/>
    </cofactor>
</comment>
<keyword evidence="2" id="KW-0450">Lipoyl</keyword>
<dbReference type="CDD" id="cd06849">
    <property type="entry name" value="lipoyl_domain"/>
    <property type="match status" value="1"/>
</dbReference>
<dbReference type="EMBL" id="JTDI01000011">
    <property type="protein sequence ID" value="KHK88987.1"/>
    <property type="molecule type" value="Genomic_DNA"/>
</dbReference>
<evidence type="ECO:0000256" key="1">
    <source>
        <dbReference type="ARBA" id="ARBA00001938"/>
    </source>
</evidence>
<dbReference type="Proteomes" id="UP000031057">
    <property type="component" value="Unassembled WGS sequence"/>
</dbReference>
<evidence type="ECO:0000259" key="4">
    <source>
        <dbReference type="PROSITE" id="PS50968"/>
    </source>
</evidence>
<comment type="caution">
    <text evidence="5">The sequence shown here is derived from an EMBL/GenBank/DDBJ whole genome shotgun (WGS) entry which is preliminary data.</text>
</comment>
<feature type="region of interest" description="Disordered" evidence="3">
    <location>
        <begin position="55"/>
        <end position="76"/>
    </location>
</feature>
<dbReference type="Gene3D" id="2.40.50.100">
    <property type="match status" value="1"/>
</dbReference>
<name>A0A0B1ZI11_9SPHN</name>
<evidence type="ECO:0000313" key="6">
    <source>
        <dbReference type="Proteomes" id="UP000031057"/>
    </source>
</evidence>
<dbReference type="GO" id="GO:0016746">
    <property type="term" value="F:acyltransferase activity"/>
    <property type="evidence" value="ECO:0007669"/>
    <property type="project" value="UniProtKB-KW"/>
</dbReference>
<evidence type="ECO:0000256" key="2">
    <source>
        <dbReference type="ARBA" id="ARBA00022823"/>
    </source>
</evidence>
<evidence type="ECO:0000313" key="5">
    <source>
        <dbReference type="EMBL" id="KHK88987.1"/>
    </source>
</evidence>
<dbReference type="InterPro" id="IPR003016">
    <property type="entry name" value="2-oxoA_DH_lipoyl-BS"/>
</dbReference>
<dbReference type="Pfam" id="PF00364">
    <property type="entry name" value="Biotin_lipoyl"/>
    <property type="match status" value="1"/>
</dbReference>
<accession>A0A0B1ZI11</accession>
<proteinExistence type="predicted"/>
<keyword evidence="5" id="KW-0808">Transferase</keyword>
<organism evidence="5 6">
    <name type="scientific">Novosphingobium malaysiense</name>
    <dbReference type="NCBI Taxonomy" id="1348853"/>
    <lineage>
        <taxon>Bacteria</taxon>
        <taxon>Pseudomonadati</taxon>
        <taxon>Pseudomonadota</taxon>
        <taxon>Alphaproteobacteria</taxon>
        <taxon>Sphingomonadales</taxon>
        <taxon>Sphingomonadaceae</taxon>
        <taxon>Novosphingobium</taxon>
    </lineage>
</organism>
<reference evidence="5 6" key="1">
    <citation type="submission" date="2014-10" db="EMBL/GenBank/DDBJ databases">
        <title>Genome sequence of Novosphingobium malaysiense MUSC 273(T).</title>
        <authorList>
            <person name="Lee L.-H."/>
        </authorList>
    </citation>
    <scope>NUCLEOTIDE SEQUENCE [LARGE SCALE GENOMIC DNA]</scope>
    <source>
        <strain evidence="5 6">MUSC 273</strain>
    </source>
</reference>
<protein>
    <submittedName>
        <fullName evidence="5">Dihydrolipoamide acyltransferase</fullName>
    </submittedName>
</protein>
<dbReference type="PROSITE" id="PS00189">
    <property type="entry name" value="LIPOYL"/>
    <property type="match status" value="1"/>
</dbReference>
<keyword evidence="6" id="KW-1185">Reference proteome</keyword>